<evidence type="ECO:0000313" key="3">
    <source>
        <dbReference type="EMBL" id="KEF54216.1"/>
    </source>
</evidence>
<dbReference type="InterPro" id="IPR023210">
    <property type="entry name" value="NADP_OxRdtase_dom"/>
</dbReference>
<organism evidence="3 4">
    <name type="scientific">Exophiala aquamarina CBS 119918</name>
    <dbReference type="NCBI Taxonomy" id="1182545"/>
    <lineage>
        <taxon>Eukaryota</taxon>
        <taxon>Fungi</taxon>
        <taxon>Dikarya</taxon>
        <taxon>Ascomycota</taxon>
        <taxon>Pezizomycotina</taxon>
        <taxon>Eurotiomycetes</taxon>
        <taxon>Chaetothyriomycetidae</taxon>
        <taxon>Chaetothyriales</taxon>
        <taxon>Herpotrichiellaceae</taxon>
        <taxon>Exophiala</taxon>
    </lineage>
</organism>
<keyword evidence="4" id="KW-1185">Reference proteome</keyword>
<comment type="caution">
    <text evidence="3">The sequence shown here is derived from an EMBL/GenBank/DDBJ whole genome shotgun (WGS) entry which is preliminary data.</text>
</comment>
<evidence type="ECO:0000256" key="1">
    <source>
        <dbReference type="ARBA" id="ARBA00023002"/>
    </source>
</evidence>
<feature type="domain" description="NADP-dependent oxidoreductase" evidence="2">
    <location>
        <begin position="6"/>
        <end position="83"/>
    </location>
</feature>
<dbReference type="GO" id="GO:0016491">
    <property type="term" value="F:oxidoreductase activity"/>
    <property type="evidence" value="ECO:0007669"/>
    <property type="project" value="UniProtKB-KW"/>
</dbReference>
<keyword evidence="1" id="KW-0560">Oxidoreductase</keyword>
<accession>A0A072P306</accession>
<dbReference type="HOGENOM" id="CLU_2533589_0_0_1"/>
<dbReference type="AlphaFoldDB" id="A0A072P306"/>
<feature type="non-terminal residue" evidence="3">
    <location>
        <position position="1"/>
    </location>
</feature>
<dbReference type="Pfam" id="PF00248">
    <property type="entry name" value="Aldo_ket_red"/>
    <property type="match status" value="1"/>
</dbReference>
<dbReference type="Gene3D" id="3.20.20.100">
    <property type="entry name" value="NADP-dependent oxidoreductase domain"/>
    <property type="match status" value="1"/>
</dbReference>
<protein>
    <recommendedName>
        <fullName evidence="2">NADP-dependent oxidoreductase domain-containing protein</fullName>
    </recommendedName>
</protein>
<dbReference type="Proteomes" id="UP000027920">
    <property type="component" value="Unassembled WGS sequence"/>
</dbReference>
<dbReference type="VEuPathDB" id="FungiDB:A1O9_10012"/>
<sequence>ARYDTPDEVDVYLDTFLLLGGRYLDTARLYPPEAPGTAEVGLGKVEAGKKFIIDTKVFSQAPGSAATETVHENVNTSLKVLNTL</sequence>
<proteinExistence type="predicted"/>
<dbReference type="SUPFAM" id="SSF51430">
    <property type="entry name" value="NAD(P)-linked oxidoreductase"/>
    <property type="match status" value="1"/>
</dbReference>
<dbReference type="RefSeq" id="XP_013256806.1">
    <property type="nucleotide sequence ID" value="XM_013401352.1"/>
</dbReference>
<name>A0A072P306_9EURO</name>
<gene>
    <name evidence="3" type="ORF">A1O9_10012</name>
</gene>
<dbReference type="InterPro" id="IPR036812">
    <property type="entry name" value="NAD(P)_OxRdtase_dom_sf"/>
</dbReference>
<dbReference type="EMBL" id="AMGV01000011">
    <property type="protein sequence ID" value="KEF54216.1"/>
    <property type="molecule type" value="Genomic_DNA"/>
</dbReference>
<dbReference type="STRING" id="1182545.A0A072P306"/>
<reference evidence="3 4" key="1">
    <citation type="submission" date="2013-03" db="EMBL/GenBank/DDBJ databases">
        <title>The Genome Sequence of Exophiala aquamarina CBS 119918.</title>
        <authorList>
            <consortium name="The Broad Institute Genomics Platform"/>
            <person name="Cuomo C."/>
            <person name="de Hoog S."/>
            <person name="Gorbushina A."/>
            <person name="Walker B."/>
            <person name="Young S.K."/>
            <person name="Zeng Q."/>
            <person name="Gargeya S."/>
            <person name="Fitzgerald M."/>
            <person name="Haas B."/>
            <person name="Abouelleil A."/>
            <person name="Allen A.W."/>
            <person name="Alvarado L."/>
            <person name="Arachchi H.M."/>
            <person name="Berlin A.M."/>
            <person name="Chapman S.B."/>
            <person name="Gainer-Dewar J."/>
            <person name="Goldberg J."/>
            <person name="Griggs A."/>
            <person name="Gujja S."/>
            <person name="Hansen M."/>
            <person name="Howarth C."/>
            <person name="Imamovic A."/>
            <person name="Ireland A."/>
            <person name="Larimer J."/>
            <person name="McCowan C."/>
            <person name="Murphy C."/>
            <person name="Pearson M."/>
            <person name="Poon T.W."/>
            <person name="Priest M."/>
            <person name="Roberts A."/>
            <person name="Saif S."/>
            <person name="Shea T."/>
            <person name="Sisk P."/>
            <person name="Sykes S."/>
            <person name="Wortman J."/>
            <person name="Nusbaum C."/>
            <person name="Birren B."/>
        </authorList>
    </citation>
    <scope>NUCLEOTIDE SEQUENCE [LARGE SCALE GENOMIC DNA]</scope>
    <source>
        <strain evidence="3 4">CBS 119918</strain>
    </source>
</reference>
<evidence type="ECO:0000313" key="4">
    <source>
        <dbReference type="Proteomes" id="UP000027920"/>
    </source>
</evidence>
<dbReference type="GeneID" id="25284919"/>
<evidence type="ECO:0000259" key="2">
    <source>
        <dbReference type="Pfam" id="PF00248"/>
    </source>
</evidence>